<protein>
    <recommendedName>
        <fullName evidence="6 9">Choline dehydrogenase</fullName>
        <ecNumber evidence="6 9">1.1.99.1</ecNumber>
    </recommendedName>
</protein>
<evidence type="ECO:0000256" key="1">
    <source>
        <dbReference type="ARBA" id="ARBA00001974"/>
    </source>
</evidence>
<feature type="binding site" evidence="7">
    <location>
        <position position="222"/>
    </location>
    <ligand>
        <name>FAD</name>
        <dbReference type="ChEBI" id="CHEBI:57692"/>
    </ligand>
</feature>
<dbReference type="Gene3D" id="3.30.560.10">
    <property type="entry name" value="Glucose Oxidase, domain 3"/>
    <property type="match status" value="1"/>
</dbReference>
<dbReference type="InterPro" id="IPR000172">
    <property type="entry name" value="GMC_OxRdtase_N"/>
</dbReference>
<keyword evidence="14" id="KW-1185">Reference proteome</keyword>
<dbReference type="SUPFAM" id="SSF51905">
    <property type="entry name" value="FAD/NAD(P)-binding domain"/>
    <property type="match status" value="1"/>
</dbReference>
<feature type="domain" description="Glucose-methanol-choline oxidoreductase N-terminal" evidence="12">
    <location>
        <begin position="257"/>
        <end position="271"/>
    </location>
</feature>
<dbReference type="InterPro" id="IPR011533">
    <property type="entry name" value="BetA"/>
</dbReference>
<dbReference type="Pfam" id="PF00732">
    <property type="entry name" value="GMC_oxred_N"/>
    <property type="match status" value="1"/>
</dbReference>
<keyword evidence="3 8" id="KW-0285">Flavoprotein</keyword>
<dbReference type="PANTHER" id="PTHR11552">
    <property type="entry name" value="GLUCOSE-METHANOL-CHOLINE GMC OXIDOREDUCTASE"/>
    <property type="match status" value="1"/>
</dbReference>
<organism evidence="13 14">
    <name type="scientific">Yimella lutea</name>
    <dbReference type="NCBI Taxonomy" id="587872"/>
    <lineage>
        <taxon>Bacteria</taxon>
        <taxon>Bacillati</taxon>
        <taxon>Actinomycetota</taxon>
        <taxon>Actinomycetes</taxon>
        <taxon>Micrococcales</taxon>
        <taxon>Dermacoccaceae</taxon>
        <taxon>Yimella</taxon>
    </lineage>
</organism>
<dbReference type="GO" id="GO:0008812">
    <property type="term" value="F:choline dehydrogenase activity"/>
    <property type="evidence" value="ECO:0007669"/>
    <property type="project" value="UniProtKB-UniRule"/>
</dbReference>
<dbReference type="Gene3D" id="3.50.50.60">
    <property type="entry name" value="FAD/NAD(P)-binding domain"/>
    <property type="match status" value="1"/>
</dbReference>
<gene>
    <name evidence="13" type="ORF">FB459_0303</name>
</gene>
<evidence type="ECO:0000313" key="14">
    <source>
        <dbReference type="Proteomes" id="UP000320806"/>
    </source>
</evidence>
<dbReference type="EMBL" id="VFMO01000001">
    <property type="protein sequence ID" value="TQJ12925.1"/>
    <property type="molecule type" value="Genomic_DNA"/>
</dbReference>
<evidence type="ECO:0000256" key="10">
    <source>
        <dbReference type="SAM" id="MobiDB-lite"/>
    </source>
</evidence>
<evidence type="ECO:0000256" key="5">
    <source>
        <dbReference type="ARBA" id="ARBA00023002"/>
    </source>
</evidence>
<dbReference type="PANTHER" id="PTHR11552:SF147">
    <property type="entry name" value="CHOLINE DEHYDROGENASE, MITOCHONDRIAL"/>
    <property type="match status" value="1"/>
</dbReference>
<dbReference type="GO" id="GO:0019285">
    <property type="term" value="P:glycine betaine biosynthetic process from choline"/>
    <property type="evidence" value="ECO:0007669"/>
    <property type="project" value="UniProtKB-UniRule"/>
</dbReference>
<evidence type="ECO:0000256" key="3">
    <source>
        <dbReference type="ARBA" id="ARBA00022630"/>
    </source>
</evidence>
<comment type="pathway">
    <text evidence="9">Amine and polyamine biosynthesis; betaine biosynthesis via choline pathway; betaine aldehyde from choline (cytochrome c reductase route): step 1/1.</text>
</comment>
<dbReference type="PROSITE" id="PS00623">
    <property type="entry name" value="GMC_OXRED_1"/>
    <property type="match status" value="1"/>
</dbReference>
<accession>A0A542EC89</accession>
<evidence type="ECO:0000256" key="6">
    <source>
        <dbReference type="NCBIfam" id="TIGR01810"/>
    </source>
</evidence>
<name>A0A542EC89_9MICO</name>
<dbReference type="GO" id="GO:0016020">
    <property type="term" value="C:membrane"/>
    <property type="evidence" value="ECO:0007669"/>
    <property type="project" value="TreeGrafter"/>
</dbReference>
<dbReference type="PROSITE" id="PS00624">
    <property type="entry name" value="GMC_OXRED_2"/>
    <property type="match status" value="1"/>
</dbReference>
<sequence>MKKKYDYVIVGGGSAGSALANRLSSDKNTSVLVLEAGRADFLFDPLIHMPAALMFPSGNPLYDWAYETEPEPHMGGRRVPHARGKVLGGSSSINGMIFQRGNAGDYDKWATFEGMEHWDYAHCLPYFKRMETCIAGADDWRGGSGPLKLERGPASSPLFQAFFEATQQAGYPRTDDVNGYRQEGFAPFDRNVFKGSRMSASRAYLRPIRNRKNLDIATLATVTGLQWSGNRVTGVDFARGGKFKHSVEAGEVILCGGAFNSPQLLQLSGVGNPETLRAAGVTPRIDLPGVGENLQDHLEVYLQHSSLQPVSIAPWLKKWKAPYIGAEWLFLNRGVGASNHFEGGGFIRTNEEVTYPNLMFHFLPIAVRYDGTAPEGTHGYQVHVGPMNSDVRGHVRIKNDDPLAKPGILFNYLSTENDRREWVEVIRAARHILKQPAFAPFNGGEISPGPSVETDQEIIDWVAKDAETALHPSCSAKMGVDDMAVVDPSSMKVHGTEGLRVVDASVFPTITNGNIYAPVMMVAEKAADLIAGNAPLAPEHPPVYRAKSGMPIFPEGDPRNHSWNAADKVPSAAEAMGEIQ</sequence>
<dbReference type="NCBIfam" id="NF002550">
    <property type="entry name" value="PRK02106.1"/>
    <property type="match status" value="1"/>
</dbReference>
<dbReference type="NCBIfam" id="TIGR01810">
    <property type="entry name" value="betA"/>
    <property type="match status" value="1"/>
</dbReference>
<evidence type="ECO:0000313" key="13">
    <source>
        <dbReference type="EMBL" id="TQJ12925.1"/>
    </source>
</evidence>
<evidence type="ECO:0000256" key="4">
    <source>
        <dbReference type="ARBA" id="ARBA00022827"/>
    </source>
</evidence>
<dbReference type="InterPro" id="IPR036188">
    <property type="entry name" value="FAD/NAD-bd_sf"/>
</dbReference>
<dbReference type="PIRSF" id="PIRSF000137">
    <property type="entry name" value="Alcohol_oxidase"/>
    <property type="match status" value="1"/>
</dbReference>
<dbReference type="OrthoDB" id="9785276at2"/>
<dbReference type="Pfam" id="PF05199">
    <property type="entry name" value="GMC_oxred_C"/>
    <property type="match status" value="1"/>
</dbReference>
<evidence type="ECO:0000256" key="9">
    <source>
        <dbReference type="RuleBase" id="RU003969"/>
    </source>
</evidence>
<comment type="similarity">
    <text evidence="2 8">Belongs to the GMC oxidoreductase family.</text>
</comment>
<dbReference type="SUPFAM" id="SSF54373">
    <property type="entry name" value="FAD-linked reductases, C-terminal domain"/>
    <property type="match status" value="1"/>
</dbReference>
<comment type="catalytic activity">
    <reaction evidence="9">
        <text>choline + A = betaine aldehyde + AH2</text>
        <dbReference type="Rhea" id="RHEA:17433"/>
        <dbReference type="ChEBI" id="CHEBI:13193"/>
        <dbReference type="ChEBI" id="CHEBI:15354"/>
        <dbReference type="ChEBI" id="CHEBI:15710"/>
        <dbReference type="ChEBI" id="CHEBI:17499"/>
        <dbReference type="EC" id="1.1.99.1"/>
    </reaction>
</comment>
<comment type="cofactor">
    <cofactor evidence="1 7">
        <name>FAD</name>
        <dbReference type="ChEBI" id="CHEBI:57692"/>
    </cofactor>
</comment>
<keyword evidence="4 7" id="KW-0274">FAD</keyword>
<feature type="binding site" evidence="7">
    <location>
        <position position="86"/>
    </location>
    <ligand>
        <name>FAD</name>
        <dbReference type="ChEBI" id="CHEBI:57692"/>
    </ligand>
</feature>
<dbReference type="UniPathway" id="UPA00529">
    <property type="reaction ID" value="UER00385"/>
</dbReference>
<feature type="domain" description="Glucose-methanol-choline oxidoreductase N-terminal" evidence="11">
    <location>
        <begin position="84"/>
        <end position="107"/>
    </location>
</feature>
<evidence type="ECO:0000259" key="11">
    <source>
        <dbReference type="PROSITE" id="PS00623"/>
    </source>
</evidence>
<keyword evidence="5" id="KW-0560">Oxidoreductase</keyword>
<evidence type="ECO:0000256" key="8">
    <source>
        <dbReference type="RuleBase" id="RU003968"/>
    </source>
</evidence>
<reference evidence="13 14" key="1">
    <citation type="submission" date="2019-06" db="EMBL/GenBank/DDBJ databases">
        <title>Sequencing the genomes of 1000 actinobacteria strains.</title>
        <authorList>
            <person name="Klenk H.-P."/>
        </authorList>
    </citation>
    <scope>NUCLEOTIDE SEQUENCE [LARGE SCALE GENOMIC DNA]</scope>
    <source>
        <strain evidence="13 14">DSM 19828</strain>
    </source>
</reference>
<evidence type="ECO:0000256" key="2">
    <source>
        <dbReference type="ARBA" id="ARBA00010790"/>
    </source>
</evidence>
<feature type="region of interest" description="Disordered" evidence="10">
    <location>
        <begin position="557"/>
        <end position="580"/>
    </location>
</feature>
<comment type="caution">
    <text evidence="13">The sequence shown here is derived from an EMBL/GenBank/DDBJ whole genome shotgun (WGS) entry which is preliminary data.</text>
</comment>
<dbReference type="InterPro" id="IPR007867">
    <property type="entry name" value="GMC_OxRtase_C"/>
</dbReference>
<dbReference type="InterPro" id="IPR012132">
    <property type="entry name" value="GMC_OxRdtase"/>
</dbReference>
<dbReference type="Proteomes" id="UP000320806">
    <property type="component" value="Unassembled WGS sequence"/>
</dbReference>
<dbReference type="AlphaFoldDB" id="A0A542EC89"/>
<proteinExistence type="inferred from homology"/>
<evidence type="ECO:0000256" key="7">
    <source>
        <dbReference type="PIRSR" id="PIRSR000137-2"/>
    </source>
</evidence>
<evidence type="ECO:0000259" key="12">
    <source>
        <dbReference type="PROSITE" id="PS00624"/>
    </source>
</evidence>
<dbReference type="RefSeq" id="WP_141927209.1">
    <property type="nucleotide sequence ID" value="NZ_BAABCI010000004.1"/>
</dbReference>
<dbReference type="GO" id="GO:0050660">
    <property type="term" value="F:flavin adenine dinucleotide binding"/>
    <property type="evidence" value="ECO:0007669"/>
    <property type="project" value="InterPro"/>
</dbReference>
<dbReference type="EC" id="1.1.99.1" evidence="6 9"/>